<reference evidence="2 3" key="1">
    <citation type="journal article" date="2013" name="Genome Biol.">
        <title>The genome sequence of the most widely cultivated cacao type and its use to identify candidate genes regulating pod color.</title>
        <authorList>
            <person name="Motamayor J.C."/>
            <person name="Mockaitis K."/>
            <person name="Schmutz J."/>
            <person name="Haiminen N."/>
            <person name="Iii D.L."/>
            <person name="Cornejo O."/>
            <person name="Findley S.D."/>
            <person name="Zheng P."/>
            <person name="Utro F."/>
            <person name="Royaert S."/>
            <person name="Saski C."/>
            <person name="Jenkins J."/>
            <person name="Podicheti R."/>
            <person name="Zhao M."/>
            <person name="Scheffler B.E."/>
            <person name="Stack J.C."/>
            <person name="Feltus F.A."/>
            <person name="Mustiga G.M."/>
            <person name="Amores F."/>
            <person name="Phillips W."/>
            <person name="Marelli J.P."/>
            <person name="May G.D."/>
            <person name="Shapiro H."/>
            <person name="Ma J."/>
            <person name="Bustamante C.D."/>
            <person name="Schnell R.J."/>
            <person name="Main D."/>
            <person name="Gilbert D."/>
            <person name="Parida L."/>
            <person name="Kuhn D.N."/>
        </authorList>
    </citation>
    <scope>NUCLEOTIDE SEQUENCE [LARGE SCALE GENOMIC DNA]</scope>
    <source>
        <strain evidence="3">cv. Matina 1-6</strain>
    </source>
</reference>
<organism evidence="2 3">
    <name type="scientific">Theobroma cacao</name>
    <name type="common">Cacao</name>
    <name type="synonym">Cocoa</name>
    <dbReference type="NCBI Taxonomy" id="3641"/>
    <lineage>
        <taxon>Eukaryota</taxon>
        <taxon>Viridiplantae</taxon>
        <taxon>Streptophyta</taxon>
        <taxon>Embryophyta</taxon>
        <taxon>Tracheophyta</taxon>
        <taxon>Spermatophyta</taxon>
        <taxon>Magnoliopsida</taxon>
        <taxon>eudicotyledons</taxon>
        <taxon>Gunneridae</taxon>
        <taxon>Pentapetalae</taxon>
        <taxon>rosids</taxon>
        <taxon>malvids</taxon>
        <taxon>Malvales</taxon>
        <taxon>Malvaceae</taxon>
        <taxon>Byttnerioideae</taxon>
        <taxon>Theobroma</taxon>
    </lineage>
</organism>
<dbReference type="Gramene" id="EOY13607">
    <property type="protein sequence ID" value="EOY13607"/>
    <property type="gene ID" value="TCM_032231"/>
</dbReference>
<sequence>MRKGATSLGTCWLRLSVKKILWLYSSFVFWPNWCVRLMLLKYNTIFALEIFSEASWKGKKVLVVESDSTVVVPWVKKIEDCPWNLCYLQLD</sequence>
<keyword evidence="3" id="KW-1185">Reference proteome</keyword>
<feature type="transmembrane region" description="Helical" evidence="1">
    <location>
        <begin position="20"/>
        <end position="39"/>
    </location>
</feature>
<keyword evidence="1" id="KW-0472">Membrane</keyword>
<proteinExistence type="predicted"/>
<evidence type="ECO:0000313" key="2">
    <source>
        <dbReference type="EMBL" id="EOY13607.1"/>
    </source>
</evidence>
<dbReference type="EMBL" id="CM001885">
    <property type="protein sequence ID" value="EOY13607.1"/>
    <property type="molecule type" value="Genomic_DNA"/>
</dbReference>
<keyword evidence="1" id="KW-1133">Transmembrane helix</keyword>
<protein>
    <submittedName>
        <fullName evidence="2">Uncharacterized protein</fullName>
    </submittedName>
</protein>
<dbReference type="HOGENOM" id="CLU_2431422_0_0_1"/>
<gene>
    <name evidence="2" type="ORF">TCM_032231</name>
</gene>
<evidence type="ECO:0000313" key="3">
    <source>
        <dbReference type="Proteomes" id="UP000026915"/>
    </source>
</evidence>
<keyword evidence="1" id="KW-0812">Transmembrane</keyword>
<accession>A0A061FA75</accession>
<evidence type="ECO:0000256" key="1">
    <source>
        <dbReference type="SAM" id="Phobius"/>
    </source>
</evidence>
<dbReference type="AlphaFoldDB" id="A0A061FA75"/>
<name>A0A061FA75_THECC</name>
<dbReference type="Proteomes" id="UP000026915">
    <property type="component" value="Chromosome 7"/>
</dbReference>
<dbReference type="InParanoid" id="A0A061FA75"/>